<feature type="compositionally biased region" description="Basic and acidic residues" evidence="4">
    <location>
        <begin position="1"/>
        <end position="17"/>
    </location>
</feature>
<evidence type="ECO:0008006" key="7">
    <source>
        <dbReference type="Google" id="ProtNLM"/>
    </source>
</evidence>
<dbReference type="AlphaFoldDB" id="A0AA39XHA2"/>
<gene>
    <name evidence="5" type="ORF">B0T14DRAFT_533835</name>
</gene>
<evidence type="ECO:0000256" key="3">
    <source>
        <dbReference type="SAM" id="Coils"/>
    </source>
</evidence>
<comment type="subcellular location">
    <subcellularLocation>
        <location evidence="1">Nucleus</location>
    </subcellularLocation>
</comment>
<feature type="region of interest" description="Disordered" evidence="4">
    <location>
        <begin position="1"/>
        <end position="380"/>
    </location>
</feature>
<proteinExistence type="predicted"/>
<evidence type="ECO:0000313" key="6">
    <source>
        <dbReference type="Proteomes" id="UP001175000"/>
    </source>
</evidence>
<sequence>MPSSKDKDVVDVDDRSREKRHRSKSERKEKDRDRERDRHRDKDRDRERDREKDSRDKDRDRERDRDRDRDSLVDRDKDSSVSRHRSSRSSKLRPTDSDSYSRSHRHHRVKEMEKEGDLQYQAAASSSMTDLVPELRRGLGSERGSIPYPTFSKTHSKEFIQSREDVSAKPRRTDPLTPEATDLGASEVRRSKSVDSPPTTRKASVSRKESHKSERPPSPPETETNLSGKKRSGTPASLREEERRNEERPGSRDSSYSKVSMASSQRTFILPIHPPGRTEKPKGAASEVTNASTVDSAATSVLPKRNVSQKMSRPPPLEVDSSPESAADSSPKTPMTAPSYPPISIPSEDKRPTGSDMPTPIATPAPGPPAPPPPPPPPPLFNVQDVPRVDYLMQNGGLPNTVPRKFLAVLPRQPIARSPYSHNTPPPNADALFTPFFTLLNQYQQVLSGHGSVAVATGHKTIARRLLDRLENVFSRDLSTQGCSCVMCEHSNEPHRGLGWGEVLERVSGRIDLPQWPPFDLALVGSKAQEGLADIPARPASPVKMDPDIAEEFREHYLRQTKRVRAAVDKWMSNCDKAPAPPPQEVDDETLTFAILTNLEPEDRPFFNALLSGSRDLHPATRAPTPLRRPRNDFVVRTGLSLQRLYRLPTAPRDAETAVYLVKNPGLHDLLFTISDINPSEWEILTSGRFDGFLWSGNDDEGHQASELPSRGQTPASGIFPNSPGFRAGATSRNASFSRGPTPANAPYSRGPTPANGMPPFTRGQTPASFISAASSSYPSRTAVSHDEETEIAVLAELEREIFNGMEALEDAFEKLHEQAMAVRDNLRRRGAALSMSLQQRRGANGVSVLPLSGSSSVYDRPAWADDESTDGEGPPLSDWGGDDVSELAPDDSASQISSNRHRRPKRRKERATPALIEEEEEG</sequence>
<comment type="caution">
    <text evidence="5">The sequence shown here is derived from an EMBL/GenBank/DDBJ whole genome shotgun (WGS) entry which is preliminary data.</text>
</comment>
<evidence type="ECO:0000313" key="5">
    <source>
        <dbReference type="EMBL" id="KAK0633670.1"/>
    </source>
</evidence>
<protein>
    <recommendedName>
        <fullName evidence="7">5-methylcytosine g t mismatch-specific dna</fullName>
    </recommendedName>
</protein>
<keyword evidence="2" id="KW-0539">Nucleus</keyword>
<accession>A0AA39XHA2</accession>
<reference evidence="5" key="1">
    <citation type="submission" date="2023-06" db="EMBL/GenBank/DDBJ databases">
        <title>Genome-scale phylogeny and comparative genomics of the fungal order Sordariales.</title>
        <authorList>
            <consortium name="Lawrence Berkeley National Laboratory"/>
            <person name="Hensen N."/>
            <person name="Bonometti L."/>
            <person name="Westerberg I."/>
            <person name="Brannstrom I.O."/>
            <person name="Guillou S."/>
            <person name="Cros-Aarteil S."/>
            <person name="Calhoun S."/>
            <person name="Haridas S."/>
            <person name="Kuo A."/>
            <person name="Mondo S."/>
            <person name="Pangilinan J."/>
            <person name="Riley R."/>
            <person name="Labutti K."/>
            <person name="Andreopoulos B."/>
            <person name="Lipzen A."/>
            <person name="Chen C."/>
            <person name="Yanf M."/>
            <person name="Daum C."/>
            <person name="Ng V."/>
            <person name="Clum A."/>
            <person name="Steindorff A."/>
            <person name="Ohm R."/>
            <person name="Martin F."/>
            <person name="Silar P."/>
            <person name="Natvig D."/>
            <person name="Lalanne C."/>
            <person name="Gautier V."/>
            <person name="Ament-Velasquez S.L."/>
            <person name="Kruys A."/>
            <person name="Hutchinson M.I."/>
            <person name="Powell A.J."/>
            <person name="Barry K."/>
            <person name="Miller A.N."/>
            <person name="Grigoriev I.V."/>
            <person name="Debuchy R."/>
            <person name="Gladieux P."/>
            <person name="Thoren M.H."/>
            <person name="Johannesson H."/>
        </authorList>
    </citation>
    <scope>NUCLEOTIDE SEQUENCE</scope>
    <source>
        <strain evidence="5">CBS 606.72</strain>
    </source>
</reference>
<dbReference type="PANTHER" id="PTHR15074">
    <property type="entry name" value="METHYL-CPG-BINDING PROTEIN"/>
    <property type="match status" value="1"/>
</dbReference>
<dbReference type="PANTHER" id="PTHR15074:SF5">
    <property type="entry name" value="5-METHYLCYTOSINE G_T MISMATCH-SPECIFIC DNA GLYCOSYLASE"/>
    <property type="match status" value="1"/>
</dbReference>
<feature type="compositionally biased region" description="Basic and acidic residues" evidence="4">
    <location>
        <begin position="206"/>
        <end position="215"/>
    </location>
</feature>
<feature type="compositionally biased region" description="Pro residues" evidence="4">
    <location>
        <begin position="361"/>
        <end position="380"/>
    </location>
</feature>
<feature type="compositionally biased region" description="Polar residues" evidence="4">
    <location>
        <begin position="252"/>
        <end position="267"/>
    </location>
</feature>
<feature type="coiled-coil region" evidence="3">
    <location>
        <begin position="795"/>
        <end position="826"/>
    </location>
</feature>
<feature type="compositionally biased region" description="Acidic residues" evidence="4">
    <location>
        <begin position="881"/>
        <end position="890"/>
    </location>
</feature>
<name>A0AA39XHA2_9PEZI</name>
<dbReference type="InterPro" id="IPR045138">
    <property type="entry name" value="MeCP2/MBD4"/>
</dbReference>
<feature type="compositionally biased region" description="Basic and acidic residues" evidence="4">
    <location>
        <begin position="155"/>
        <end position="174"/>
    </location>
</feature>
<dbReference type="GO" id="GO:0003677">
    <property type="term" value="F:DNA binding"/>
    <property type="evidence" value="ECO:0007669"/>
    <property type="project" value="InterPro"/>
</dbReference>
<organism evidence="5 6">
    <name type="scientific">Immersiella caudata</name>
    <dbReference type="NCBI Taxonomy" id="314043"/>
    <lineage>
        <taxon>Eukaryota</taxon>
        <taxon>Fungi</taxon>
        <taxon>Dikarya</taxon>
        <taxon>Ascomycota</taxon>
        <taxon>Pezizomycotina</taxon>
        <taxon>Sordariomycetes</taxon>
        <taxon>Sordariomycetidae</taxon>
        <taxon>Sordariales</taxon>
        <taxon>Lasiosphaeriaceae</taxon>
        <taxon>Immersiella</taxon>
    </lineage>
</organism>
<keyword evidence="3" id="KW-0175">Coiled coil</keyword>
<evidence type="ECO:0000256" key="4">
    <source>
        <dbReference type="SAM" id="MobiDB-lite"/>
    </source>
</evidence>
<feature type="region of interest" description="Disordered" evidence="4">
    <location>
        <begin position="696"/>
        <end position="767"/>
    </location>
</feature>
<feature type="compositionally biased region" description="Low complexity" evidence="4">
    <location>
        <begin position="318"/>
        <end position="331"/>
    </location>
</feature>
<feature type="compositionally biased region" description="Polar residues" evidence="4">
    <location>
        <begin position="194"/>
        <end position="203"/>
    </location>
</feature>
<dbReference type="EMBL" id="JAULSU010000001">
    <property type="protein sequence ID" value="KAK0633670.1"/>
    <property type="molecule type" value="Genomic_DNA"/>
</dbReference>
<feature type="compositionally biased region" description="Basic and acidic residues" evidence="4">
    <location>
        <begin position="26"/>
        <end position="81"/>
    </location>
</feature>
<dbReference type="Proteomes" id="UP001175000">
    <property type="component" value="Unassembled WGS sequence"/>
</dbReference>
<feature type="compositionally biased region" description="Basic residues" evidence="4">
    <location>
        <begin position="900"/>
        <end position="910"/>
    </location>
</feature>
<feature type="region of interest" description="Disordered" evidence="4">
    <location>
        <begin position="858"/>
        <end position="923"/>
    </location>
</feature>
<feature type="compositionally biased region" description="Basic residues" evidence="4">
    <location>
        <begin position="82"/>
        <end position="91"/>
    </location>
</feature>
<evidence type="ECO:0000256" key="1">
    <source>
        <dbReference type="ARBA" id="ARBA00004123"/>
    </source>
</evidence>
<keyword evidence="6" id="KW-1185">Reference proteome</keyword>
<dbReference type="GO" id="GO:0005634">
    <property type="term" value="C:nucleus"/>
    <property type="evidence" value="ECO:0007669"/>
    <property type="project" value="UniProtKB-SubCell"/>
</dbReference>
<evidence type="ECO:0000256" key="2">
    <source>
        <dbReference type="ARBA" id="ARBA00023242"/>
    </source>
</evidence>
<feature type="compositionally biased region" description="Polar residues" evidence="4">
    <location>
        <begin position="287"/>
        <end position="299"/>
    </location>
</feature>
<feature type="compositionally biased region" description="Basic and acidic residues" evidence="4">
    <location>
        <begin position="238"/>
        <end position="251"/>
    </location>
</feature>